<keyword evidence="5" id="KW-0539">Nucleus</keyword>
<dbReference type="GO" id="GO:0000127">
    <property type="term" value="C:transcription factor TFIIIC complex"/>
    <property type="evidence" value="ECO:0007669"/>
    <property type="project" value="InterPro"/>
</dbReference>
<evidence type="ECO:0000313" key="8">
    <source>
        <dbReference type="Proteomes" id="UP000094336"/>
    </source>
</evidence>
<gene>
    <name evidence="7" type="ORF">BABINDRAFT_163437</name>
</gene>
<evidence type="ECO:0000256" key="5">
    <source>
        <dbReference type="ARBA" id="ARBA00023242"/>
    </source>
</evidence>
<evidence type="ECO:0000256" key="4">
    <source>
        <dbReference type="ARBA" id="ARBA00023163"/>
    </source>
</evidence>
<dbReference type="Proteomes" id="UP000094336">
    <property type="component" value="Unassembled WGS sequence"/>
</dbReference>
<dbReference type="Gene3D" id="1.10.10.10">
    <property type="entry name" value="Winged helix-like DNA-binding domain superfamily/Winged helix DNA-binding domain"/>
    <property type="match status" value="1"/>
</dbReference>
<dbReference type="EMBL" id="KV454439">
    <property type="protein sequence ID" value="ODQ77735.1"/>
    <property type="molecule type" value="Genomic_DNA"/>
</dbReference>
<comment type="subcellular location">
    <subcellularLocation>
        <location evidence="1">Nucleus</location>
    </subcellularLocation>
</comment>
<evidence type="ECO:0000256" key="3">
    <source>
        <dbReference type="ARBA" id="ARBA00023125"/>
    </source>
</evidence>
<dbReference type="OrthoDB" id="68020at2759"/>
<feature type="domain" description="B-block binding subunit of TFIIIC" evidence="6">
    <location>
        <begin position="109"/>
        <end position="176"/>
    </location>
</feature>
<dbReference type="Pfam" id="PF04182">
    <property type="entry name" value="B-block_TFIIIC"/>
    <property type="match status" value="1"/>
</dbReference>
<keyword evidence="8" id="KW-1185">Reference proteome</keyword>
<proteinExistence type="predicted"/>
<evidence type="ECO:0000256" key="2">
    <source>
        <dbReference type="ARBA" id="ARBA00022553"/>
    </source>
</evidence>
<dbReference type="InterPro" id="IPR044210">
    <property type="entry name" value="Tfc3-like"/>
</dbReference>
<keyword evidence="3" id="KW-0238">DNA-binding</keyword>
<dbReference type="InterPro" id="IPR036388">
    <property type="entry name" value="WH-like_DNA-bd_sf"/>
</dbReference>
<dbReference type="InterPro" id="IPR036390">
    <property type="entry name" value="WH_DNA-bd_sf"/>
</dbReference>
<evidence type="ECO:0000259" key="6">
    <source>
        <dbReference type="Pfam" id="PF04182"/>
    </source>
</evidence>
<sequence>MSFTCSPDVLIEHIFEELAFDSAQGVPIDAIWGYTKAKIGEVDDFQKRIIWNWLCDEGEDKLLVFNGTKQIPLAPLEELLATNLNLTFCTSDELQWKYLTNLPRNTIGNAAFLVLCAVAKQRQNGIAAMDVTKITGQDPRSLTGRLKALEDHGLVQKHPIFVNNRSTNLLVHHKFAGTPRVVYSASDTGQMPSPCELRASILTALRAAPNRLREKFDLRKQLGLGTTGSAKKYYRRAVAYLDGGGYLKHVNVHTSDDRDLLCIEFVKDLDVADDNSSDLEEQEEEEEEESGVAPMYNRFYPVQNQAFEVIKNSGSDGATTMHLVLSVTGLGYTKAFQKFIEPYITALAGQKKHLTNYSIIRGYDF</sequence>
<keyword evidence="2" id="KW-0597">Phosphoprotein</keyword>
<dbReference type="SUPFAM" id="SSF46785">
    <property type="entry name" value="Winged helix' DNA-binding domain"/>
    <property type="match status" value="1"/>
</dbReference>
<dbReference type="PANTHER" id="PTHR15180:SF1">
    <property type="entry name" value="GENERAL TRANSCRIPTION FACTOR 3C POLYPEPTIDE 1"/>
    <property type="match status" value="1"/>
</dbReference>
<dbReference type="PANTHER" id="PTHR15180">
    <property type="entry name" value="GENERAL TRANSCRIPTION FACTOR 3C POLYPEPTIDE 1"/>
    <property type="match status" value="1"/>
</dbReference>
<organism evidence="7 8">
    <name type="scientific">Babjeviella inositovora NRRL Y-12698</name>
    <dbReference type="NCBI Taxonomy" id="984486"/>
    <lineage>
        <taxon>Eukaryota</taxon>
        <taxon>Fungi</taxon>
        <taxon>Dikarya</taxon>
        <taxon>Ascomycota</taxon>
        <taxon>Saccharomycotina</taxon>
        <taxon>Pichiomycetes</taxon>
        <taxon>Serinales incertae sedis</taxon>
        <taxon>Babjeviella</taxon>
    </lineage>
</organism>
<keyword evidence="4" id="KW-0804">Transcription</keyword>
<dbReference type="GO" id="GO:0006384">
    <property type="term" value="P:transcription initiation at RNA polymerase III promoter"/>
    <property type="evidence" value="ECO:0007669"/>
    <property type="project" value="InterPro"/>
</dbReference>
<dbReference type="STRING" id="984486.A0A1E3QJ56"/>
<dbReference type="GO" id="GO:0005634">
    <property type="term" value="C:nucleus"/>
    <property type="evidence" value="ECO:0007669"/>
    <property type="project" value="UniProtKB-SubCell"/>
</dbReference>
<feature type="non-terminal residue" evidence="7">
    <location>
        <position position="365"/>
    </location>
</feature>
<protein>
    <recommendedName>
        <fullName evidence="6">B-block binding subunit of TFIIIC domain-containing protein</fullName>
    </recommendedName>
</protein>
<accession>A0A1E3QJ56</accession>
<reference evidence="8" key="1">
    <citation type="submission" date="2016-05" db="EMBL/GenBank/DDBJ databases">
        <title>Comparative genomics of biotechnologically important yeasts.</title>
        <authorList>
            <consortium name="DOE Joint Genome Institute"/>
            <person name="Riley R."/>
            <person name="Haridas S."/>
            <person name="Wolfe K.H."/>
            <person name="Lopes M.R."/>
            <person name="Hittinger C.T."/>
            <person name="Goker M."/>
            <person name="Salamov A."/>
            <person name="Wisecaver J."/>
            <person name="Long T.M."/>
            <person name="Aerts A.L."/>
            <person name="Barry K."/>
            <person name="Choi C."/>
            <person name="Clum A."/>
            <person name="Coughlan A.Y."/>
            <person name="Deshpande S."/>
            <person name="Douglass A.P."/>
            <person name="Hanson S.J."/>
            <person name="Klenk H.-P."/>
            <person name="Labutti K."/>
            <person name="Lapidus A."/>
            <person name="Lindquist E."/>
            <person name="Lipzen A."/>
            <person name="Meier-Kolthoff J.P."/>
            <person name="Ohm R.A."/>
            <person name="Otillar R.P."/>
            <person name="Pangilinan J."/>
            <person name="Peng Y."/>
            <person name="Rokas A."/>
            <person name="Rosa C.A."/>
            <person name="Scheuner C."/>
            <person name="Sibirny A.A."/>
            <person name="Slot J.C."/>
            <person name="Stielow J.B."/>
            <person name="Sun H."/>
            <person name="Kurtzman C.P."/>
            <person name="Blackwell M."/>
            <person name="Grigoriev I.V."/>
            <person name="Jeffries T.W."/>
        </authorList>
    </citation>
    <scope>NUCLEOTIDE SEQUENCE [LARGE SCALE GENOMIC DNA]</scope>
    <source>
        <strain evidence="8">NRRL Y-12698</strain>
    </source>
</reference>
<dbReference type="AlphaFoldDB" id="A0A1E3QJ56"/>
<dbReference type="RefSeq" id="XP_018983063.1">
    <property type="nucleotide sequence ID" value="XM_019129913.1"/>
</dbReference>
<evidence type="ECO:0000313" key="7">
    <source>
        <dbReference type="EMBL" id="ODQ77735.1"/>
    </source>
</evidence>
<dbReference type="GO" id="GO:0042791">
    <property type="term" value="P:5S class rRNA transcription by RNA polymerase III"/>
    <property type="evidence" value="ECO:0007669"/>
    <property type="project" value="TreeGrafter"/>
</dbReference>
<name>A0A1E3QJ56_9ASCO</name>
<dbReference type="GO" id="GO:0003677">
    <property type="term" value="F:DNA binding"/>
    <property type="evidence" value="ECO:0007669"/>
    <property type="project" value="UniProtKB-KW"/>
</dbReference>
<evidence type="ECO:0000256" key="1">
    <source>
        <dbReference type="ARBA" id="ARBA00004123"/>
    </source>
</evidence>
<dbReference type="GeneID" id="30147766"/>
<dbReference type="InterPro" id="IPR007309">
    <property type="entry name" value="TFIIIC_Bblock-bd"/>
</dbReference>